<protein>
    <recommendedName>
        <fullName evidence="4">Plant basic secretory protein (BSP) family protein</fullName>
    </recommendedName>
</protein>
<reference evidence="2 3" key="1">
    <citation type="submission" date="2024-12" db="EMBL/GenBank/DDBJ databases">
        <title>The unique morphological basis and parallel evolutionary history of personate flowers in Penstemon.</title>
        <authorList>
            <person name="Depatie T.H."/>
            <person name="Wessinger C.A."/>
        </authorList>
    </citation>
    <scope>NUCLEOTIDE SEQUENCE [LARGE SCALE GENOMIC DNA]</scope>
    <source>
        <strain evidence="2">WTNN_2</strain>
        <tissue evidence="2">Leaf</tissue>
    </source>
</reference>
<gene>
    <name evidence="2" type="ORF">ACJIZ3_001292</name>
</gene>
<proteinExistence type="predicted"/>
<dbReference type="PANTHER" id="PTHR33321:SF12">
    <property type="entry name" value="PLANT BASIC SECRETORY PROTEIN (BSP) FAMILY PROTEIN"/>
    <property type="match status" value="1"/>
</dbReference>
<evidence type="ECO:0008006" key="4">
    <source>
        <dbReference type="Google" id="ProtNLM"/>
    </source>
</evidence>
<feature type="signal peptide" evidence="1">
    <location>
        <begin position="1"/>
        <end position="25"/>
    </location>
</feature>
<dbReference type="Pfam" id="PF04450">
    <property type="entry name" value="BSP"/>
    <property type="match status" value="1"/>
</dbReference>
<dbReference type="InterPro" id="IPR007541">
    <property type="entry name" value="Uncharacterised_BSP"/>
</dbReference>
<organism evidence="2 3">
    <name type="scientific">Penstemon smallii</name>
    <dbReference type="NCBI Taxonomy" id="265156"/>
    <lineage>
        <taxon>Eukaryota</taxon>
        <taxon>Viridiplantae</taxon>
        <taxon>Streptophyta</taxon>
        <taxon>Embryophyta</taxon>
        <taxon>Tracheophyta</taxon>
        <taxon>Spermatophyta</taxon>
        <taxon>Magnoliopsida</taxon>
        <taxon>eudicotyledons</taxon>
        <taxon>Gunneridae</taxon>
        <taxon>Pentapetalae</taxon>
        <taxon>asterids</taxon>
        <taxon>lamiids</taxon>
        <taxon>Lamiales</taxon>
        <taxon>Plantaginaceae</taxon>
        <taxon>Cheloneae</taxon>
        <taxon>Penstemon</taxon>
    </lineage>
</organism>
<dbReference type="EMBL" id="JBJXBP010000002">
    <property type="protein sequence ID" value="KAL3843889.1"/>
    <property type="molecule type" value="Genomic_DNA"/>
</dbReference>
<accession>A0ABD3U380</accession>
<name>A0ABD3U380_9LAMI</name>
<evidence type="ECO:0000313" key="3">
    <source>
        <dbReference type="Proteomes" id="UP001634393"/>
    </source>
</evidence>
<evidence type="ECO:0000313" key="2">
    <source>
        <dbReference type="EMBL" id="KAL3843889.1"/>
    </source>
</evidence>
<dbReference type="PANTHER" id="PTHR33321">
    <property type="match status" value="1"/>
</dbReference>
<evidence type="ECO:0000256" key="1">
    <source>
        <dbReference type="SAM" id="SignalP"/>
    </source>
</evidence>
<feature type="chain" id="PRO_5044883545" description="Plant basic secretory protein (BSP) family protein" evidence="1">
    <location>
        <begin position="26"/>
        <end position="246"/>
    </location>
</feature>
<keyword evidence="3" id="KW-1185">Reference proteome</keyword>
<comment type="caution">
    <text evidence="2">The sequence shown here is derived from an EMBL/GenBank/DDBJ whole genome shotgun (WGS) entry which is preliminary data.</text>
</comment>
<sequence>MDKNPCISLPSFLLISSLLLQGISAVRYIITNNVPNHPGGIRFEREIGVPYTLKTMKTINNFIWNVLEEPTHGERKNIPVLNVFISDFTWAAGYTNGDFNINISAQAIQSYPPGGPKFFFTSLMYHEMTHIFQWSGNRTAPGGLTEGIADYVMVKSNFYVPSVYPKPGSGRRWDEGYGVTERFLEYCDSLRKGFTVSLNRRMRFAYSDNYFVELLGKPVGQLWAEYKAKFGNIPARENDGNNSHKY</sequence>
<dbReference type="AlphaFoldDB" id="A0ABD3U380"/>
<dbReference type="Proteomes" id="UP001634393">
    <property type="component" value="Unassembled WGS sequence"/>
</dbReference>
<keyword evidence="1" id="KW-0732">Signal</keyword>